<dbReference type="PANTHER" id="PTHR32063:SF24">
    <property type="entry name" value="CATION EFFLUX SYSTEM (ACRB_ACRD_ACRF FAMILY)"/>
    <property type="match status" value="1"/>
</dbReference>
<dbReference type="Gene3D" id="1.20.1600.10">
    <property type="entry name" value="Outer membrane efflux proteins (OEP)"/>
    <property type="match status" value="1"/>
</dbReference>
<feature type="coiled-coil region" evidence="8">
    <location>
        <begin position="1223"/>
        <end position="1250"/>
    </location>
</feature>
<dbReference type="RefSeq" id="WP_046147244.1">
    <property type="nucleotide sequence ID" value="NZ_KQ033913.1"/>
</dbReference>
<reference evidence="10 11" key="1">
    <citation type="submission" date="2013-04" db="EMBL/GenBank/DDBJ databases">
        <title>The Genome Sequence of Parabacteroides goldsteinii DSM 19448.</title>
        <authorList>
            <consortium name="The Broad Institute Genomics Platform"/>
            <person name="Earl A."/>
            <person name="Ward D."/>
            <person name="Feldgarden M."/>
            <person name="Gevers D."/>
            <person name="Martens E."/>
            <person name="Sakamoto M."/>
            <person name="Benno Y."/>
            <person name="Song Y."/>
            <person name="Liu C."/>
            <person name="Lee J."/>
            <person name="Bolanos M."/>
            <person name="Vaisanen M.L."/>
            <person name="Finegold S.M."/>
            <person name="Walker B."/>
            <person name="Young S."/>
            <person name="Zeng Q."/>
            <person name="Gargeya S."/>
            <person name="Fitzgerald M."/>
            <person name="Haas B."/>
            <person name="Abouelleil A."/>
            <person name="Allen A.W."/>
            <person name="Alvarado L."/>
            <person name="Arachchi H.M."/>
            <person name="Berlin A.M."/>
            <person name="Chapman S.B."/>
            <person name="Gainer-Dewar J."/>
            <person name="Goldberg J."/>
            <person name="Griggs A."/>
            <person name="Gujja S."/>
            <person name="Hansen M."/>
            <person name="Howarth C."/>
            <person name="Imamovic A."/>
            <person name="Ireland A."/>
            <person name="Larimer J."/>
            <person name="McCowan C."/>
            <person name="Murphy C."/>
            <person name="Pearson M."/>
            <person name="Poon T.W."/>
            <person name="Priest M."/>
            <person name="Roberts A."/>
            <person name="Saif S."/>
            <person name="Shea T."/>
            <person name="Sisk P."/>
            <person name="Sykes S."/>
            <person name="Wortman J."/>
            <person name="Nusbaum C."/>
            <person name="Birren B."/>
        </authorList>
    </citation>
    <scope>NUCLEOTIDE SEQUENCE [LARGE SCALE GENOMIC DNA]</scope>
    <source>
        <strain evidence="10 11">DSM 19448</strain>
    </source>
</reference>
<dbReference type="GO" id="GO:0042910">
    <property type="term" value="F:xenobiotic transmembrane transporter activity"/>
    <property type="evidence" value="ECO:0007669"/>
    <property type="project" value="TreeGrafter"/>
</dbReference>
<dbReference type="InterPro" id="IPR001036">
    <property type="entry name" value="Acrflvin-R"/>
</dbReference>
<feature type="coiled-coil region" evidence="8">
    <location>
        <begin position="1356"/>
        <end position="1383"/>
    </location>
</feature>
<feature type="transmembrane region" description="Helical" evidence="9">
    <location>
        <begin position="480"/>
        <end position="504"/>
    </location>
</feature>
<evidence type="ECO:0000256" key="9">
    <source>
        <dbReference type="SAM" id="Phobius"/>
    </source>
</evidence>
<feature type="transmembrane region" description="Helical" evidence="9">
    <location>
        <begin position="1006"/>
        <end position="1029"/>
    </location>
</feature>
<comment type="similarity">
    <text evidence="2">Belongs to the resistance-nodulation-cell division (RND) (TC 2.A.6) family.</text>
</comment>
<feature type="transmembrane region" description="Helical" evidence="9">
    <location>
        <begin position="1050"/>
        <end position="1066"/>
    </location>
</feature>
<evidence type="ECO:0000256" key="3">
    <source>
        <dbReference type="ARBA" id="ARBA00022448"/>
    </source>
</evidence>
<protein>
    <submittedName>
        <fullName evidence="10">CzcA family heavy metal efflux pump</fullName>
    </submittedName>
</protein>
<dbReference type="STRING" id="927665.HMPREF1535_04070"/>
<feature type="transmembrane region" description="Helical" evidence="9">
    <location>
        <begin position="874"/>
        <end position="893"/>
    </location>
</feature>
<evidence type="ECO:0000313" key="10">
    <source>
        <dbReference type="EMBL" id="KKB48841.1"/>
    </source>
</evidence>
<dbReference type="PATRIC" id="fig|927665.4.peg.4183"/>
<evidence type="ECO:0000256" key="2">
    <source>
        <dbReference type="ARBA" id="ARBA00010942"/>
    </source>
</evidence>
<dbReference type="InterPro" id="IPR027463">
    <property type="entry name" value="AcrB_DN_DC_subdom"/>
</dbReference>
<keyword evidence="4" id="KW-1003">Cell membrane</keyword>
<dbReference type="Proteomes" id="UP000033047">
    <property type="component" value="Unassembled WGS sequence"/>
</dbReference>
<dbReference type="InterPro" id="IPR004763">
    <property type="entry name" value="CusA-like"/>
</dbReference>
<evidence type="ECO:0000256" key="6">
    <source>
        <dbReference type="ARBA" id="ARBA00022989"/>
    </source>
</evidence>
<organism evidence="10 11">
    <name type="scientific">Parabacteroides goldsteinii DSM 19448 = WAL 12034</name>
    <dbReference type="NCBI Taxonomy" id="927665"/>
    <lineage>
        <taxon>Bacteria</taxon>
        <taxon>Pseudomonadati</taxon>
        <taxon>Bacteroidota</taxon>
        <taxon>Bacteroidia</taxon>
        <taxon>Bacteroidales</taxon>
        <taxon>Tannerellaceae</taxon>
        <taxon>Parabacteroides</taxon>
    </lineage>
</organism>
<dbReference type="SUPFAM" id="SSF82714">
    <property type="entry name" value="Multidrug efflux transporter AcrB TolC docking domain, DN and DC subdomains"/>
    <property type="match status" value="2"/>
</dbReference>
<dbReference type="GO" id="GO:0005886">
    <property type="term" value="C:plasma membrane"/>
    <property type="evidence" value="ECO:0007669"/>
    <property type="project" value="UniProtKB-SubCell"/>
</dbReference>
<dbReference type="Gene3D" id="3.30.70.1440">
    <property type="entry name" value="Multidrug efflux transporter AcrB pore domain"/>
    <property type="match status" value="1"/>
</dbReference>
<dbReference type="Gene3D" id="3.30.70.1430">
    <property type="entry name" value="Multidrug efflux transporter AcrB pore domain"/>
    <property type="match status" value="2"/>
</dbReference>
<keyword evidence="3" id="KW-0813">Transport</keyword>
<dbReference type="Gene3D" id="3.30.70.1320">
    <property type="entry name" value="Multidrug efflux transporter AcrB pore domain like"/>
    <property type="match status" value="1"/>
</dbReference>
<gene>
    <name evidence="10" type="ORF">HMPREF1535_04070</name>
</gene>
<dbReference type="SUPFAM" id="SSF82866">
    <property type="entry name" value="Multidrug efflux transporter AcrB transmembrane domain"/>
    <property type="match status" value="2"/>
</dbReference>
<dbReference type="SUPFAM" id="SSF82693">
    <property type="entry name" value="Multidrug efflux transporter AcrB pore domain, PN1, PN2, PC1 and PC2 subdomains"/>
    <property type="match status" value="3"/>
</dbReference>
<feature type="transmembrane region" description="Helical" evidence="9">
    <location>
        <begin position="449"/>
        <end position="468"/>
    </location>
</feature>
<dbReference type="EMBL" id="AQHV01000021">
    <property type="protein sequence ID" value="KKB48841.1"/>
    <property type="molecule type" value="Genomic_DNA"/>
</dbReference>
<feature type="transmembrane region" description="Helical" evidence="9">
    <location>
        <begin position="367"/>
        <end position="387"/>
    </location>
</feature>
<keyword evidence="5 9" id="KW-0812">Transmembrane</keyword>
<dbReference type="Gene3D" id="1.20.1640.10">
    <property type="entry name" value="Multidrug efflux transporter AcrB transmembrane domain"/>
    <property type="match status" value="2"/>
</dbReference>
<evidence type="ECO:0000256" key="8">
    <source>
        <dbReference type="SAM" id="Coils"/>
    </source>
</evidence>
<feature type="transmembrane region" description="Helical" evidence="9">
    <location>
        <begin position="537"/>
        <end position="555"/>
    </location>
</feature>
<feature type="transmembrane region" description="Helical" evidence="9">
    <location>
        <begin position="900"/>
        <end position="919"/>
    </location>
</feature>
<dbReference type="PRINTS" id="PR00702">
    <property type="entry name" value="ACRIFLAVINRP"/>
</dbReference>
<dbReference type="Gene3D" id="3.30.2090.10">
    <property type="entry name" value="Multidrug efflux transporter AcrB TolC docking domain, DN and DC subdomains"/>
    <property type="match status" value="2"/>
</dbReference>
<keyword evidence="8" id="KW-0175">Coiled coil</keyword>
<keyword evidence="6 9" id="KW-1133">Transmembrane helix</keyword>
<comment type="caution">
    <text evidence="10">The sequence shown here is derived from an EMBL/GenBank/DDBJ whole genome shotgun (WGS) entry which is preliminary data.</text>
</comment>
<proteinExistence type="inferred from homology"/>
<dbReference type="PANTHER" id="PTHR32063">
    <property type="match status" value="1"/>
</dbReference>
<evidence type="ECO:0000256" key="1">
    <source>
        <dbReference type="ARBA" id="ARBA00004651"/>
    </source>
</evidence>
<dbReference type="GO" id="GO:0008324">
    <property type="term" value="F:monoatomic cation transmembrane transporter activity"/>
    <property type="evidence" value="ECO:0007669"/>
    <property type="project" value="InterPro"/>
</dbReference>
<feature type="transmembrane region" description="Helical" evidence="9">
    <location>
        <begin position="974"/>
        <end position="994"/>
    </location>
</feature>
<evidence type="ECO:0000256" key="7">
    <source>
        <dbReference type="ARBA" id="ARBA00023136"/>
    </source>
</evidence>
<feature type="transmembrane region" description="Helical" evidence="9">
    <location>
        <begin position="393"/>
        <end position="417"/>
    </location>
</feature>
<dbReference type="HOGENOM" id="CLU_002755_1_2_10"/>
<dbReference type="GO" id="GO:0015562">
    <property type="term" value="F:efflux transmembrane transporter activity"/>
    <property type="evidence" value="ECO:0007669"/>
    <property type="project" value="InterPro"/>
</dbReference>
<comment type="subcellular location">
    <subcellularLocation>
        <location evidence="1">Cell membrane</location>
        <topology evidence="1">Multi-pass membrane protein</topology>
    </subcellularLocation>
</comment>
<dbReference type="NCBIfam" id="TIGR00914">
    <property type="entry name" value="2A0601"/>
    <property type="match status" value="1"/>
</dbReference>
<sequence length="1449" mass="160069">MFKAIVHFSIHKKLFVGLTTLFLLIGGIYAMLTLPIDAVPDITNNQVQIVTVSPTLAPQEVEQLITFPIEIAMSNIMNVEEIRSVSRFGLSLVTVVFKESVPTLDARQLINEQIQTVAGEIPAELGMPELMPITTGLGEIYQYVLKVAPGYEDRYDAMELRTIQDWIVKRQLSGIPGIVEINSFGGYLKQYEVAVDPDALYSLNITIGDVYSALSSNNQNTGGSYIEKVNRAYYIRSEGMISDAKDIERIVITNRGGIPIHISDVGTVRFGAPKRFGAMTKDGEGECVGGIAMMLKGANANVVTKELEARVEKVQKMLPEGVSVEPYLNRSELVNRNISTVVRNLIEGALIVFLVLIVFLGNVRAGLIVASVIPLAMLFGFILMRVFGVSANLMSLGAIDFGIVVDGSIVILEGILAHIYTKRLAGRTLTQAELDREVEAGASGVVRSATFAVLIILIVFFPILTLTGIEGKYFTPMAKTLVFCIIGALILSLTYVPMMASLFLKRTISAKPTFADRFFDKLNVFYKRGLRFCLHHAWATVGSAFALLAASLLLFTRLGAEFIPTLDEGDFAMQMTLPAGSSLTQSIELSSRAQKTLMEQFPEIKHVVAKIGTAEVPTDPMAVEDADVMIIMKPFKEWTSASSRAEMVEKMKKALETVEGAEFNFSQPIQLRFNELMTGAKADIAIKLYGEDMEELYTRAKEAATYVEQVPGAADVIVEQAMGLPQLVVRYNRGKIARYGMNIEELNTIIRTAYAGEAAGVIFENERRFDLVLRLDNDKVSDLNLDKLFVRTAEGIQIPVSEVASIELVNGPLQINRDATKRRIVIGVNVRDADIQQVVSQIQDTLEKNIKLKPGYYFEYGGQFENLQNAINTLLVVIPVALALILLLLFFAFKSVTYTLVVFSTVPLSLIGGIVALWLRGLPFSISAGVGFIALFGVAVLNGILMINHFNDLRKRNRYTMSTNRIIARGCPHLLRPVFLTGLVASLGFVPMAIARSAGAEVQRPLATVVIGGLIVSTVLTLLIIPVFYRMVNSFPLMWKKFRKRRGTKVATLVLLLVVLSPAAWAEGGAVPGAVPATVTLDEALALAMKNHPRLKTASAAIDRSRAARGEAWDPGATSFSYSWGQINGETHSDNQLEVTQSLGNLLTPFYKNALVSKQVATGEYYRDMVRKEITAEVKRAWAYYQYAANLCSLYREESELAVRLQEAGKLRYEQGDITLLERNMATTLAADLRTRLMQAEEEFQLAVRRFTWACYADSPIVPADSTLALLPGVTGEAAPSEAHLNYFRSLADEKKALLNVERSRFFPELSVGYIRQKISPLNGLNSWMVGVSFPLLFFPQQSRSKQARIDAGIARTEAEASARQLNNKVDELQAMLRQQGENIRYYTTGALPEADALLKSAQIQFKESETDIMQFVQSLNSAREIRRGYIEAVYNYNVSALELELYTR</sequence>
<accession>A0A0F5ITF2</accession>
<evidence type="ECO:0000313" key="11">
    <source>
        <dbReference type="Proteomes" id="UP000033047"/>
    </source>
</evidence>
<name>A0A0F5ITF2_9BACT</name>
<dbReference type="Pfam" id="PF00873">
    <property type="entry name" value="ACR_tran"/>
    <property type="match status" value="1"/>
</dbReference>
<feature type="transmembrane region" description="Helical" evidence="9">
    <location>
        <begin position="341"/>
        <end position="360"/>
    </location>
</feature>
<feature type="transmembrane region" description="Helical" evidence="9">
    <location>
        <begin position="925"/>
        <end position="948"/>
    </location>
</feature>
<keyword evidence="7 9" id="KW-0472">Membrane</keyword>
<evidence type="ECO:0000256" key="4">
    <source>
        <dbReference type="ARBA" id="ARBA00022475"/>
    </source>
</evidence>
<evidence type="ECO:0000256" key="5">
    <source>
        <dbReference type="ARBA" id="ARBA00022692"/>
    </source>
</evidence>
<dbReference type="SUPFAM" id="SSF56954">
    <property type="entry name" value="Outer membrane efflux proteins (OEP)"/>
    <property type="match status" value="1"/>
</dbReference>